<organism evidence="1 2">
    <name type="scientific">Trichophyton interdigitale (strain MR816)</name>
    <dbReference type="NCBI Taxonomy" id="1215338"/>
    <lineage>
        <taxon>Eukaryota</taxon>
        <taxon>Fungi</taxon>
        <taxon>Dikarya</taxon>
        <taxon>Ascomycota</taxon>
        <taxon>Pezizomycotina</taxon>
        <taxon>Eurotiomycetes</taxon>
        <taxon>Eurotiomycetidae</taxon>
        <taxon>Onygenales</taxon>
        <taxon>Arthrodermataceae</taxon>
        <taxon>Trichophyton</taxon>
    </lineage>
</organism>
<name>A0A059J822_TRIIM</name>
<keyword evidence="2" id="KW-1185">Reference proteome</keyword>
<comment type="caution">
    <text evidence="1">The sequence shown here is derived from an EMBL/GenBank/DDBJ whole genome shotgun (WGS) entry which is preliminary data.</text>
</comment>
<accession>A0A059J822</accession>
<evidence type="ECO:0000313" key="1">
    <source>
        <dbReference type="EMBL" id="KDB23622.1"/>
    </source>
</evidence>
<protein>
    <submittedName>
        <fullName evidence="1">Uncharacterized protein</fullName>
    </submittedName>
</protein>
<sequence>MCRYLDAPLIPKRCTQNPKHVVTVRYYEICDNPQPLGTYRHCSNAYASPGSNIVFGSSRAPQYCDTCLNPNNVTIVHYLSPEMAAVVFQS</sequence>
<dbReference type="EMBL" id="AOKY01000299">
    <property type="protein sequence ID" value="KDB23622.1"/>
    <property type="molecule type" value="Genomic_DNA"/>
</dbReference>
<gene>
    <name evidence="1" type="ORF">H109_04512</name>
</gene>
<reference evidence="1 2" key="1">
    <citation type="submission" date="2014-02" db="EMBL/GenBank/DDBJ databases">
        <title>The Genome Sequence of Trichophyton interdigitale MR816.</title>
        <authorList>
            <consortium name="The Broad Institute Genomics Platform"/>
            <person name="Cuomo C.A."/>
            <person name="White T.C."/>
            <person name="Graser Y."/>
            <person name="Martinez-Rossi N."/>
            <person name="Heitman J."/>
            <person name="Young S.K."/>
            <person name="Zeng Q."/>
            <person name="Gargeya S."/>
            <person name="Abouelleil A."/>
            <person name="Alvarado L."/>
            <person name="Chapman S.B."/>
            <person name="Gainer-Dewar J."/>
            <person name="Goldberg J."/>
            <person name="Griggs A."/>
            <person name="Gujja S."/>
            <person name="Hansen M."/>
            <person name="Howarth C."/>
            <person name="Imamovic A."/>
            <person name="Larimer J."/>
            <person name="Martinez D."/>
            <person name="Murphy C."/>
            <person name="Pearson M.D."/>
            <person name="Persinoti G."/>
            <person name="Poon T."/>
            <person name="Priest M."/>
            <person name="Roberts A.D."/>
            <person name="Saif S."/>
            <person name="Shea T.D."/>
            <person name="Sykes S.N."/>
            <person name="Wortman J."/>
            <person name="Nusbaum C."/>
            <person name="Birren B."/>
        </authorList>
    </citation>
    <scope>NUCLEOTIDE SEQUENCE [LARGE SCALE GENOMIC DNA]</scope>
    <source>
        <strain evidence="1 2">MR816</strain>
    </source>
</reference>
<dbReference type="Proteomes" id="UP000024533">
    <property type="component" value="Unassembled WGS sequence"/>
</dbReference>
<evidence type="ECO:0000313" key="2">
    <source>
        <dbReference type="Proteomes" id="UP000024533"/>
    </source>
</evidence>
<proteinExistence type="predicted"/>
<dbReference type="AlphaFoldDB" id="A0A059J822"/>
<dbReference type="OrthoDB" id="3919284at2759"/>
<dbReference type="HOGENOM" id="CLU_2442442_0_0_1"/>